<dbReference type="PANTHER" id="PTHR30055">
    <property type="entry name" value="HTH-TYPE TRANSCRIPTIONAL REGULATOR RUTR"/>
    <property type="match status" value="1"/>
</dbReference>
<dbReference type="AlphaFoldDB" id="A0A2M9BUC8"/>
<dbReference type="Pfam" id="PF00440">
    <property type="entry name" value="TetR_N"/>
    <property type="match status" value="1"/>
</dbReference>
<dbReference type="Gene3D" id="1.10.357.10">
    <property type="entry name" value="Tetracycline Repressor, domain 2"/>
    <property type="match status" value="1"/>
</dbReference>
<name>A0A2M9BUC8_9MICO</name>
<keyword evidence="3" id="KW-0804">Transcription</keyword>
<feature type="DNA-binding region" description="H-T-H motif" evidence="4">
    <location>
        <begin position="36"/>
        <end position="55"/>
    </location>
</feature>
<dbReference type="InterPro" id="IPR009057">
    <property type="entry name" value="Homeodomain-like_sf"/>
</dbReference>
<dbReference type="InterPro" id="IPR025996">
    <property type="entry name" value="MT1864/Rv1816-like_C"/>
</dbReference>
<dbReference type="PROSITE" id="PS50977">
    <property type="entry name" value="HTH_TETR_2"/>
    <property type="match status" value="1"/>
</dbReference>
<dbReference type="Proteomes" id="UP000230161">
    <property type="component" value="Unassembled WGS sequence"/>
</dbReference>
<reference evidence="6 7" key="1">
    <citation type="submission" date="2017-11" db="EMBL/GenBank/DDBJ databases">
        <title>Genomic Encyclopedia of Archaeal and Bacterial Type Strains, Phase II (KMG-II): From Individual Species to Whole Genera.</title>
        <authorList>
            <person name="Goeker M."/>
        </authorList>
    </citation>
    <scope>NUCLEOTIDE SEQUENCE [LARGE SCALE GENOMIC DNA]</scope>
    <source>
        <strain evidence="6 7">DSM 25625</strain>
    </source>
</reference>
<keyword evidence="7" id="KW-1185">Reference proteome</keyword>
<evidence type="ECO:0000256" key="2">
    <source>
        <dbReference type="ARBA" id="ARBA00023125"/>
    </source>
</evidence>
<dbReference type="InterPro" id="IPR050109">
    <property type="entry name" value="HTH-type_TetR-like_transc_reg"/>
</dbReference>
<dbReference type="InterPro" id="IPR001647">
    <property type="entry name" value="HTH_TetR"/>
</dbReference>
<feature type="domain" description="HTH tetR-type" evidence="5">
    <location>
        <begin position="13"/>
        <end position="73"/>
    </location>
</feature>
<evidence type="ECO:0000259" key="5">
    <source>
        <dbReference type="PROSITE" id="PS50977"/>
    </source>
</evidence>
<organism evidence="6 7">
    <name type="scientific">Compostimonas suwonensis</name>
    <dbReference type="NCBI Taxonomy" id="1048394"/>
    <lineage>
        <taxon>Bacteria</taxon>
        <taxon>Bacillati</taxon>
        <taxon>Actinomycetota</taxon>
        <taxon>Actinomycetes</taxon>
        <taxon>Micrococcales</taxon>
        <taxon>Microbacteriaceae</taxon>
        <taxon>Compostimonas</taxon>
    </lineage>
</organism>
<dbReference type="GO" id="GO:0003700">
    <property type="term" value="F:DNA-binding transcription factor activity"/>
    <property type="evidence" value="ECO:0007669"/>
    <property type="project" value="TreeGrafter"/>
</dbReference>
<dbReference type="InterPro" id="IPR036271">
    <property type="entry name" value="Tet_transcr_reg_TetR-rel_C_sf"/>
</dbReference>
<dbReference type="PRINTS" id="PR00455">
    <property type="entry name" value="HTHTETR"/>
</dbReference>
<dbReference type="Pfam" id="PF13305">
    <property type="entry name" value="TetR_C_33"/>
    <property type="match status" value="1"/>
</dbReference>
<dbReference type="EMBL" id="PGFB01000004">
    <property type="protein sequence ID" value="PJJ61543.1"/>
    <property type="molecule type" value="Genomic_DNA"/>
</dbReference>
<keyword evidence="1" id="KW-0805">Transcription regulation</keyword>
<evidence type="ECO:0000256" key="1">
    <source>
        <dbReference type="ARBA" id="ARBA00023015"/>
    </source>
</evidence>
<dbReference type="OrthoDB" id="3210322at2"/>
<sequence>MADTTTPRQRAREATRAEILDLAARQLGEVGAPGLSLRAVAREMGLVSSAIYRYYPSRDALLTDLIIESYRMLGDAATEAGSRPARDDYRGRLAAIVRGARAWALRHPHRFSLIYGSPVPGYIAPQDTIAPASMIGVLIATIVADARAAGIAPPSTEASRAVAPGFERLATDMSGTPDVAEAFAVGVMVWSQLIGHLSFELFGHYVRVVDDLDAYTEYLIDEMATRLGI</sequence>
<dbReference type="SUPFAM" id="SSF48498">
    <property type="entry name" value="Tetracyclin repressor-like, C-terminal domain"/>
    <property type="match status" value="1"/>
</dbReference>
<protein>
    <submittedName>
        <fullName evidence="6">AcrR family transcriptional regulator</fullName>
    </submittedName>
</protein>
<dbReference type="PANTHER" id="PTHR30055:SF243">
    <property type="entry name" value="HTH-TYPE TRANSCRIPTIONAL REGULATOR RV1816"/>
    <property type="match status" value="1"/>
</dbReference>
<accession>A0A2M9BUC8</accession>
<comment type="caution">
    <text evidence="6">The sequence shown here is derived from an EMBL/GenBank/DDBJ whole genome shotgun (WGS) entry which is preliminary data.</text>
</comment>
<gene>
    <name evidence="6" type="ORF">CLV54_2488</name>
</gene>
<evidence type="ECO:0000256" key="3">
    <source>
        <dbReference type="ARBA" id="ARBA00023163"/>
    </source>
</evidence>
<dbReference type="GO" id="GO:0000976">
    <property type="term" value="F:transcription cis-regulatory region binding"/>
    <property type="evidence" value="ECO:0007669"/>
    <property type="project" value="TreeGrafter"/>
</dbReference>
<dbReference type="RefSeq" id="WP_100345271.1">
    <property type="nucleotide sequence ID" value="NZ_PGFB01000004.1"/>
</dbReference>
<proteinExistence type="predicted"/>
<evidence type="ECO:0000313" key="7">
    <source>
        <dbReference type="Proteomes" id="UP000230161"/>
    </source>
</evidence>
<keyword evidence="2 4" id="KW-0238">DNA-binding</keyword>
<dbReference type="SUPFAM" id="SSF46689">
    <property type="entry name" value="Homeodomain-like"/>
    <property type="match status" value="1"/>
</dbReference>
<evidence type="ECO:0000256" key="4">
    <source>
        <dbReference type="PROSITE-ProRule" id="PRU00335"/>
    </source>
</evidence>
<evidence type="ECO:0000313" key="6">
    <source>
        <dbReference type="EMBL" id="PJJ61543.1"/>
    </source>
</evidence>